<keyword evidence="2" id="KW-0378">Hydrolase</keyword>
<dbReference type="Gene3D" id="3.90.1140.10">
    <property type="entry name" value="Cyclic phosphodiesterase"/>
    <property type="match status" value="1"/>
</dbReference>
<evidence type="ECO:0000256" key="4">
    <source>
        <dbReference type="ARBA" id="ARBA00023242"/>
    </source>
</evidence>
<evidence type="ECO:0000256" key="6">
    <source>
        <dbReference type="ARBA" id="ARBA00030030"/>
    </source>
</evidence>
<sequence length="305" mass="34385">MPRNQRKVEALVIYSSSDGEDDNDEPQKAVVPIKKLPLPSLSTTVFTPAHVDNPALHQGRIRSSPHVDGQFAVHIYVSLVLKELEASLRDLVLEIIEETRQRVPTFHTFWSCNVSEDERKDSSDVRHLPQPELHVSLSRPIFVRAHQRGDMKRCVRDVAREHKPFLASFVSVSDYSNDERTRGFLGIDVGAGYHELQSLLADLHPVLENTRQQAYYDEPRFHASVGWVLLDSAKDYTNMSDSCSSGSLEATRSATEFPTIPCFPRDLVDNLNERFAAKLAVCRFEVADICMKIGEKVSHWGLGSC</sequence>
<gene>
    <name evidence="7" type="ORF">FISHEDRAFT_63725</name>
</gene>
<accession>A0A0D7APT7</accession>
<evidence type="ECO:0000256" key="2">
    <source>
        <dbReference type="ARBA" id="ARBA00022801"/>
    </source>
</evidence>
<evidence type="ECO:0000313" key="8">
    <source>
        <dbReference type="Proteomes" id="UP000054144"/>
    </source>
</evidence>
<protein>
    <recommendedName>
        <fullName evidence="5">U6 snRNA phosphodiesterase 1</fullName>
    </recommendedName>
    <alternativeName>
        <fullName evidence="6">3'-5' RNA exonuclease USB1</fullName>
    </alternativeName>
</protein>
<keyword evidence="8" id="KW-1185">Reference proteome</keyword>
<dbReference type="GO" id="GO:0016829">
    <property type="term" value="F:lyase activity"/>
    <property type="evidence" value="ECO:0007669"/>
    <property type="project" value="UniProtKB-KW"/>
</dbReference>
<name>A0A0D7APT7_9AGAR</name>
<keyword evidence="1" id="KW-0540">Nuclease</keyword>
<dbReference type="EMBL" id="KN881630">
    <property type="protein sequence ID" value="KIY52798.1"/>
    <property type="molecule type" value="Genomic_DNA"/>
</dbReference>
<organism evidence="7 8">
    <name type="scientific">Fistulina hepatica ATCC 64428</name>
    <dbReference type="NCBI Taxonomy" id="1128425"/>
    <lineage>
        <taxon>Eukaryota</taxon>
        <taxon>Fungi</taxon>
        <taxon>Dikarya</taxon>
        <taxon>Basidiomycota</taxon>
        <taxon>Agaricomycotina</taxon>
        <taxon>Agaricomycetes</taxon>
        <taxon>Agaricomycetidae</taxon>
        <taxon>Agaricales</taxon>
        <taxon>Fistulinaceae</taxon>
        <taxon>Fistulina</taxon>
    </lineage>
</organism>
<dbReference type="AlphaFoldDB" id="A0A0D7APT7"/>
<proteinExistence type="predicted"/>
<dbReference type="InterPro" id="IPR027521">
    <property type="entry name" value="Usb1"/>
</dbReference>
<evidence type="ECO:0000256" key="1">
    <source>
        <dbReference type="ARBA" id="ARBA00022722"/>
    </source>
</evidence>
<evidence type="ECO:0000256" key="5">
    <source>
        <dbReference type="ARBA" id="ARBA00029543"/>
    </source>
</evidence>
<evidence type="ECO:0000256" key="3">
    <source>
        <dbReference type="ARBA" id="ARBA00023239"/>
    </source>
</evidence>
<keyword evidence="4" id="KW-0539">Nucleus</keyword>
<dbReference type="GO" id="GO:0034477">
    <property type="term" value="P:U6 snRNA 3'-end processing"/>
    <property type="evidence" value="ECO:0007669"/>
    <property type="project" value="InterPro"/>
</dbReference>
<evidence type="ECO:0000313" key="7">
    <source>
        <dbReference type="EMBL" id="KIY52798.1"/>
    </source>
</evidence>
<dbReference type="PANTHER" id="PTHR13522">
    <property type="entry name" value="U6 SNRNA PHOSPHODIESTERASE 1"/>
    <property type="match status" value="1"/>
</dbReference>
<dbReference type="Pfam" id="PF09749">
    <property type="entry name" value="HVSL"/>
    <property type="match status" value="1"/>
</dbReference>
<dbReference type="GO" id="GO:0000175">
    <property type="term" value="F:3'-5'-RNA exonuclease activity"/>
    <property type="evidence" value="ECO:0007669"/>
    <property type="project" value="TreeGrafter"/>
</dbReference>
<keyword evidence="3" id="KW-0456">Lyase</keyword>
<dbReference type="GO" id="GO:0005634">
    <property type="term" value="C:nucleus"/>
    <property type="evidence" value="ECO:0007669"/>
    <property type="project" value="TreeGrafter"/>
</dbReference>
<reference evidence="7 8" key="1">
    <citation type="journal article" date="2015" name="Fungal Genet. Biol.">
        <title>Evolution of novel wood decay mechanisms in Agaricales revealed by the genome sequences of Fistulina hepatica and Cylindrobasidium torrendii.</title>
        <authorList>
            <person name="Floudas D."/>
            <person name="Held B.W."/>
            <person name="Riley R."/>
            <person name="Nagy L.G."/>
            <person name="Koehler G."/>
            <person name="Ransdell A.S."/>
            <person name="Younus H."/>
            <person name="Chow J."/>
            <person name="Chiniquy J."/>
            <person name="Lipzen A."/>
            <person name="Tritt A."/>
            <person name="Sun H."/>
            <person name="Haridas S."/>
            <person name="LaButti K."/>
            <person name="Ohm R.A."/>
            <person name="Kues U."/>
            <person name="Blanchette R.A."/>
            <person name="Grigoriev I.V."/>
            <person name="Minto R.E."/>
            <person name="Hibbett D.S."/>
        </authorList>
    </citation>
    <scope>NUCLEOTIDE SEQUENCE [LARGE SCALE GENOMIC DNA]</scope>
    <source>
        <strain evidence="7 8">ATCC 64428</strain>
    </source>
</reference>
<dbReference type="PANTHER" id="PTHR13522:SF3">
    <property type="entry name" value="U6 SNRNA PHOSPHODIESTERASE 1"/>
    <property type="match status" value="1"/>
</dbReference>
<dbReference type="Proteomes" id="UP000054144">
    <property type="component" value="Unassembled WGS sequence"/>
</dbReference>
<dbReference type="OrthoDB" id="49151at2759"/>